<accession>A0A4R8LRJ3</accession>
<evidence type="ECO:0000313" key="2">
    <source>
        <dbReference type="Proteomes" id="UP000294581"/>
    </source>
</evidence>
<dbReference type="Proteomes" id="UP000294581">
    <property type="component" value="Unassembled WGS sequence"/>
</dbReference>
<name>A0A4R8LRJ3_9BACL</name>
<sequence>MRDITWQMFELTGDIDAYLLYRACEQADLTGDDVRVANDVELAEESHFPPS</sequence>
<proteinExistence type="predicted"/>
<dbReference type="EMBL" id="SORF01000005">
    <property type="protein sequence ID" value="TDY48004.1"/>
    <property type="molecule type" value="Genomic_DNA"/>
</dbReference>
<comment type="caution">
    <text evidence="1">The sequence shown here is derived from an EMBL/GenBank/DDBJ whole genome shotgun (WGS) entry which is preliminary data.</text>
</comment>
<protein>
    <submittedName>
        <fullName evidence="1">YqzL-like protein</fullName>
    </submittedName>
</protein>
<keyword evidence="2" id="KW-1185">Reference proteome</keyword>
<dbReference type="Pfam" id="PF14006">
    <property type="entry name" value="YqzL"/>
    <property type="match status" value="1"/>
</dbReference>
<dbReference type="RefSeq" id="WP_134159380.1">
    <property type="nucleotide sequence ID" value="NZ_BSUS01000001.1"/>
</dbReference>
<organism evidence="1 2">
    <name type="scientific">Alicyclobacillus sacchari</name>
    <dbReference type="NCBI Taxonomy" id="392010"/>
    <lineage>
        <taxon>Bacteria</taxon>
        <taxon>Bacillati</taxon>
        <taxon>Bacillota</taxon>
        <taxon>Bacilli</taxon>
        <taxon>Bacillales</taxon>
        <taxon>Alicyclobacillaceae</taxon>
        <taxon>Alicyclobacillus</taxon>
    </lineage>
</organism>
<gene>
    <name evidence="1" type="ORF">C7445_105186</name>
</gene>
<dbReference type="InterPro" id="IPR025617">
    <property type="entry name" value="YqzL"/>
</dbReference>
<dbReference type="OrthoDB" id="1650227at2"/>
<dbReference type="AlphaFoldDB" id="A0A4R8LRJ3"/>
<evidence type="ECO:0000313" key="1">
    <source>
        <dbReference type="EMBL" id="TDY48004.1"/>
    </source>
</evidence>
<reference evidence="1 2" key="1">
    <citation type="submission" date="2019-03" db="EMBL/GenBank/DDBJ databases">
        <title>Genomic Encyclopedia of Type Strains, Phase IV (KMG-IV): sequencing the most valuable type-strain genomes for metagenomic binning, comparative biology and taxonomic classification.</title>
        <authorList>
            <person name="Goeker M."/>
        </authorList>
    </citation>
    <scope>NUCLEOTIDE SEQUENCE [LARGE SCALE GENOMIC DNA]</scope>
    <source>
        <strain evidence="1 2">DSM 17974</strain>
    </source>
</reference>